<dbReference type="EMBL" id="JAPEUX010000006">
    <property type="protein sequence ID" value="KAJ4349759.1"/>
    <property type="molecule type" value="Genomic_DNA"/>
</dbReference>
<evidence type="ECO:0000256" key="1">
    <source>
        <dbReference type="SAM" id="MobiDB-lite"/>
    </source>
</evidence>
<dbReference type="Proteomes" id="UP001140513">
    <property type="component" value="Unassembled WGS sequence"/>
</dbReference>
<proteinExistence type="predicted"/>
<name>A0A9W9C8H7_9PLEO</name>
<protein>
    <submittedName>
        <fullName evidence="2">Uncharacterized protein</fullName>
    </submittedName>
</protein>
<reference evidence="2" key="1">
    <citation type="submission" date="2022-10" db="EMBL/GenBank/DDBJ databases">
        <title>Tapping the CABI collections for fungal endophytes: first genome assemblies for Collariella, Neodidymelliopsis, Ascochyta clinopodiicola, Didymella pomorum, Didymosphaeria variabile, Neocosmospora piperis and Neocucurbitaria cava.</title>
        <authorList>
            <person name="Hill R."/>
        </authorList>
    </citation>
    <scope>NUCLEOTIDE SEQUENCE</scope>
    <source>
        <strain evidence="2">IMI 356815</strain>
    </source>
</reference>
<organism evidence="2 3">
    <name type="scientific">Didymosphaeria variabile</name>
    <dbReference type="NCBI Taxonomy" id="1932322"/>
    <lineage>
        <taxon>Eukaryota</taxon>
        <taxon>Fungi</taxon>
        <taxon>Dikarya</taxon>
        <taxon>Ascomycota</taxon>
        <taxon>Pezizomycotina</taxon>
        <taxon>Dothideomycetes</taxon>
        <taxon>Pleosporomycetidae</taxon>
        <taxon>Pleosporales</taxon>
        <taxon>Massarineae</taxon>
        <taxon>Didymosphaeriaceae</taxon>
        <taxon>Didymosphaeria</taxon>
    </lineage>
</organism>
<evidence type="ECO:0000313" key="3">
    <source>
        <dbReference type="Proteomes" id="UP001140513"/>
    </source>
</evidence>
<dbReference type="GeneID" id="80911907"/>
<sequence>MSSIPYDLLPSCDQDFAHLKLKQKQSFVNRFFGIRVCDDKKETNSNAVYSSNAARAFSSATTSPATSTNSSYVFLNSKASSSSMCLPMATPRRQRSNTANSSTSVASFVSQSSVHSNDSYQRLRNRSPSRERKALLDDGWAPVEQYF</sequence>
<comment type="caution">
    <text evidence="2">The sequence shown here is derived from an EMBL/GenBank/DDBJ whole genome shotgun (WGS) entry which is preliminary data.</text>
</comment>
<feature type="compositionally biased region" description="Low complexity" evidence="1">
    <location>
        <begin position="96"/>
        <end position="110"/>
    </location>
</feature>
<evidence type="ECO:0000313" key="2">
    <source>
        <dbReference type="EMBL" id="KAJ4349759.1"/>
    </source>
</evidence>
<dbReference type="OrthoDB" id="10468939at2759"/>
<accession>A0A9W9C8H7</accession>
<gene>
    <name evidence="2" type="ORF">N0V89_008377</name>
</gene>
<dbReference type="AlphaFoldDB" id="A0A9W9C8H7"/>
<keyword evidence="3" id="KW-1185">Reference proteome</keyword>
<dbReference type="RefSeq" id="XP_056068689.1">
    <property type="nucleotide sequence ID" value="XM_056217133.1"/>
</dbReference>
<feature type="region of interest" description="Disordered" evidence="1">
    <location>
        <begin position="89"/>
        <end position="110"/>
    </location>
</feature>